<dbReference type="eggNOG" id="arCOG07560">
    <property type="taxonomic scope" value="Archaea"/>
</dbReference>
<reference evidence="2 3" key="1">
    <citation type="journal article" date="2014" name="PLoS Genet.">
        <title>Phylogenetically driven sequencing of extremely halophilic archaea reveals strategies for static and dynamic osmo-response.</title>
        <authorList>
            <person name="Becker E.A."/>
            <person name="Seitzer P.M."/>
            <person name="Tritt A."/>
            <person name="Larsen D."/>
            <person name="Krusor M."/>
            <person name="Yao A.I."/>
            <person name="Wu D."/>
            <person name="Madern D."/>
            <person name="Eisen J.A."/>
            <person name="Darling A.E."/>
            <person name="Facciotti M.T."/>
        </authorList>
    </citation>
    <scope>NUCLEOTIDE SEQUENCE [LARGE SCALE GENOMIC DNA]</scope>
    <source>
        <strain evidence="2 3">JCM 12255</strain>
    </source>
</reference>
<dbReference type="EMBL" id="AOHZ01000053">
    <property type="protein sequence ID" value="ELY54905.1"/>
    <property type="molecule type" value="Genomic_DNA"/>
</dbReference>
<accession>L9WZL5</accession>
<protein>
    <recommendedName>
        <fullName evidence="4">Glycyl aminopeptidase</fullName>
    </recommendedName>
</protein>
<feature type="non-terminal residue" evidence="2">
    <location>
        <position position="607"/>
    </location>
</feature>
<sequence>MHSRVAVLAVVLLLVGTLPAGVASASDATNTPLTDFDTESDPAAGGLEATATTDETDEAAALDDADDILHRTVELRQLPDRPGEFEAEVSVAVPEPLGSLALDLETDADVREADGFESTGDGRYDWDGETDDPTLRVAISADRTGHDDHGHDGWDGYTFHDAGDWGIVQVPTVGVTYQKPESVDIGVDETVTVDGPGATGGHIAVFGPVTEHERTVDGDTIRLVVPEAADLREEPDDVLETLADASERLAVGERATETFLVAAPSGVDWGPRGIQYGDADAWIVDDASLEEASNVWLHEYAHTRQRFTDGDVAADARWLVEAQAEYYAGLLAFEQGLLSFGEFREFLERGERSPHADGALADPATWRDADTDYVKGPLVYGDLDRQLRLATDGDRTLDDIFRQLNAHDGTVTAATFLEALEDAGGAELRERAERYTQTGATPETWSRLEHEDAFGTDGATAAVGLDDDTVTVAGQEWDGWDRSELSGPAAEIGTGDVLAVPSGERVEIPTAVANVGDHAGTVDATLQVDGELVDVDRRVLEADERVPTTLAWKPTDPGIYDVRVGSDRLTVYVRSSPSLTVTDLQAAPERVDLGESVTATATVATAD</sequence>
<dbReference type="AlphaFoldDB" id="L9WZL5"/>
<proteinExistence type="predicted"/>
<dbReference type="OrthoDB" id="271491at2157"/>
<dbReference type="Gene3D" id="1.10.390.10">
    <property type="entry name" value="Neutral Protease Domain 2"/>
    <property type="match status" value="1"/>
</dbReference>
<evidence type="ECO:0008006" key="4">
    <source>
        <dbReference type="Google" id="ProtNLM"/>
    </source>
</evidence>
<evidence type="ECO:0000313" key="3">
    <source>
        <dbReference type="Proteomes" id="UP000011602"/>
    </source>
</evidence>
<evidence type="ECO:0000256" key="1">
    <source>
        <dbReference type="SAM" id="MobiDB-lite"/>
    </source>
</evidence>
<organism evidence="2 3">
    <name type="scientific">Natronolimnohabitans innermongolicus JCM 12255</name>
    <dbReference type="NCBI Taxonomy" id="1227499"/>
    <lineage>
        <taxon>Archaea</taxon>
        <taxon>Methanobacteriati</taxon>
        <taxon>Methanobacteriota</taxon>
        <taxon>Stenosarchaea group</taxon>
        <taxon>Halobacteria</taxon>
        <taxon>Halobacteriales</taxon>
        <taxon>Natrialbaceae</taxon>
        <taxon>Natronolimnohabitans</taxon>
    </lineage>
</organism>
<comment type="caution">
    <text evidence="2">The sequence shown here is derived from an EMBL/GenBank/DDBJ whole genome shotgun (WGS) entry which is preliminary data.</text>
</comment>
<evidence type="ECO:0000313" key="2">
    <source>
        <dbReference type="EMBL" id="ELY54905.1"/>
    </source>
</evidence>
<feature type="compositionally biased region" description="Low complexity" evidence="1">
    <location>
        <begin position="43"/>
        <end position="53"/>
    </location>
</feature>
<gene>
    <name evidence="2" type="ORF">C493_12037</name>
</gene>
<keyword evidence="3" id="KW-1185">Reference proteome</keyword>
<dbReference type="RefSeq" id="WP_007259686.1">
    <property type="nucleotide sequence ID" value="NZ_AOHZ01000053.1"/>
</dbReference>
<dbReference type="InterPro" id="IPR027268">
    <property type="entry name" value="Peptidase_M4/M1_CTD_sf"/>
</dbReference>
<dbReference type="eggNOG" id="arCOG06334">
    <property type="taxonomic scope" value="Archaea"/>
</dbReference>
<name>L9WZL5_9EURY</name>
<dbReference type="Proteomes" id="UP000011602">
    <property type="component" value="Unassembled WGS sequence"/>
</dbReference>
<feature type="region of interest" description="Disordered" evidence="1">
    <location>
        <begin position="24"/>
        <end position="54"/>
    </location>
</feature>